<dbReference type="Gene3D" id="3.90.228.10">
    <property type="match status" value="1"/>
</dbReference>
<gene>
    <name evidence="2" type="ORF">RND81_10G019700</name>
</gene>
<evidence type="ECO:0000259" key="1">
    <source>
        <dbReference type="PROSITE" id="PS00028"/>
    </source>
</evidence>
<evidence type="ECO:0000313" key="2">
    <source>
        <dbReference type="EMBL" id="KAK9681676.1"/>
    </source>
</evidence>
<dbReference type="PANTHER" id="PTHR31681">
    <property type="entry name" value="C2H2-LIKE ZINC FINGER PROTEIN"/>
    <property type="match status" value="1"/>
</dbReference>
<name>A0AAW1HXG2_SAPOF</name>
<dbReference type="InterPro" id="IPR013087">
    <property type="entry name" value="Znf_C2H2_type"/>
</dbReference>
<dbReference type="PANTHER" id="PTHR31681:SF39">
    <property type="entry name" value="OS01G0785900 PROTEIN"/>
    <property type="match status" value="1"/>
</dbReference>
<sequence length="377" mass="42086">MQNKRKKMSLVWKTVKKTMNCKSCKSEVCEPKPMRRNRKKNVGNSMTVSKSCKSPMKDVVYGKRNNATNCSPMSVRSSELINPVTHHVRFTNSGLRIAKDHNAVGGSPYFRSGFNRTSMGIESSGGGGYRPEFCNKCGESLARQDAEVHHLSKHAVTEVLVGDSARKIIEMIFKTGWTRTTINRITIDTILKVHNPETKLAHFEEHREIVKIRAHKQQLHSKRHPRCLADGNELLRFYGTTLKCALGQNGTSSLCNSRTCRLCCILRHGFSGYSETDKSVLGIYTTSTSERAYKSIEMEGNEARLSNVRKALIMCRVIAGRVHKPMVDSSQELVGGGRRTGFDSFAGKLGSNSCHIEDLYVLKPSALLPCFVIVCKP</sequence>
<dbReference type="EMBL" id="JBDFQZ010000010">
    <property type="protein sequence ID" value="KAK9681676.1"/>
    <property type="molecule type" value="Genomic_DNA"/>
</dbReference>
<keyword evidence="3" id="KW-1185">Reference proteome</keyword>
<feature type="domain" description="C2H2-type" evidence="1">
    <location>
        <begin position="134"/>
        <end position="154"/>
    </location>
</feature>
<comment type="caution">
    <text evidence="2">The sequence shown here is derived from an EMBL/GenBank/DDBJ whole genome shotgun (WGS) entry which is preliminary data.</text>
</comment>
<dbReference type="PROSITE" id="PS00028">
    <property type="entry name" value="ZINC_FINGER_C2H2_1"/>
    <property type="match status" value="1"/>
</dbReference>
<accession>A0AAW1HXG2</accession>
<protein>
    <recommendedName>
        <fullName evidence="1">C2H2-type domain-containing protein</fullName>
    </recommendedName>
</protein>
<reference evidence="2" key="1">
    <citation type="submission" date="2024-03" db="EMBL/GenBank/DDBJ databases">
        <title>WGS assembly of Saponaria officinalis var. Norfolk2.</title>
        <authorList>
            <person name="Jenkins J."/>
            <person name="Shu S."/>
            <person name="Grimwood J."/>
            <person name="Barry K."/>
            <person name="Goodstein D."/>
            <person name="Schmutz J."/>
            <person name="Leebens-Mack J."/>
            <person name="Osbourn A."/>
        </authorList>
    </citation>
    <scope>NUCLEOTIDE SEQUENCE [LARGE SCALE GENOMIC DNA]</scope>
    <source>
        <strain evidence="2">JIC</strain>
    </source>
</reference>
<organism evidence="2 3">
    <name type="scientific">Saponaria officinalis</name>
    <name type="common">Common soapwort</name>
    <name type="synonym">Lychnis saponaria</name>
    <dbReference type="NCBI Taxonomy" id="3572"/>
    <lineage>
        <taxon>Eukaryota</taxon>
        <taxon>Viridiplantae</taxon>
        <taxon>Streptophyta</taxon>
        <taxon>Embryophyta</taxon>
        <taxon>Tracheophyta</taxon>
        <taxon>Spermatophyta</taxon>
        <taxon>Magnoliopsida</taxon>
        <taxon>eudicotyledons</taxon>
        <taxon>Gunneridae</taxon>
        <taxon>Pentapetalae</taxon>
        <taxon>Caryophyllales</taxon>
        <taxon>Caryophyllaceae</taxon>
        <taxon>Caryophylleae</taxon>
        <taxon>Saponaria</taxon>
    </lineage>
</organism>
<dbReference type="Proteomes" id="UP001443914">
    <property type="component" value="Unassembled WGS sequence"/>
</dbReference>
<dbReference type="AlphaFoldDB" id="A0AAW1HXG2"/>
<proteinExistence type="predicted"/>
<evidence type="ECO:0000313" key="3">
    <source>
        <dbReference type="Proteomes" id="UP001443914"/>
    </source>
</evidence>
<dbReference type="SUPFAM" id="SSF56399">
    <property type="entry name" value="ADP-ribosylation"/>
    <property type="match status" value="1"/>
</dbReference>